<comment type="caution">
    <text evidence="2">The sequence shown here is derived from an EMBL/GenBank/DDBJ whole genome shotgun (WGS) entry which is preliminary data.</text>
</comment>
<keyword evidence="3" id="KW-1185">Reference proteome</keyword>
<evidence type="ECO:0000313" key="2">
    <source>
        <dbReference type="EMBL" id="EPY17531.1"/>
    </source>
</evidence>
<feature type="region of interest" description="Disordered" evidence="1">
    <location>
        <begin position="58"/>
        <end position="88"/>
    </location>
</feature>
<evidence type="ECO:0000313" key="3">
    <source>
        <dbReference type="Proteomes" id="UP000015354"/>
    </source>
</evidence>
<feature type="compositionally biased region" description="Low complexity" evidence="1">
    <location>
        <begin position="11"/>
        <end position="25"/>
    </location>
</feature>
<protein>
    <submittedName>
        <fullName evidence="2">Uncharacterized protein</fullName>
    </submittedName>
</protein>
<feature type="region of interest" description="Disordered" evidence="1">
    <location>
        <begin position="1"/>
        <end position="31"/>
    </location>
</feature>
<dbReference type="EMBL" id="ATMH01010440">
    <property type="protein sequence ID" value="EPY17531.1"/>
    <property type="molecule type" value="Genomic_DNA"/>
</dbReference>
<gene>
    <name evidence="2" type="ORF">STCU_10555</name>
</gene>
<dbReference type="AlphaFoldDB" id="S9USJ8"/>
<reference evidence="2 3" key="1">
    <citation type="journal article" date="2013" name="PLoS ONE">
        <title>Predicting the Proteins of Angomonas deanei, Strigomonas culicis and Their Respective Endosymbionts Reveals New Aspects of the Trypanosomatidae Family.</title>
        <authorList>
            <person name="Motta M.C."/>
            <person name="Martins A.C."/>
            <person name="de Souza S.S."/>
            <person name="Catta-Preta C.M."/>
            <person name="Silva R."/>
            <person name="Klein C.C."/>
            <person name="de Almeida L.G."/>
            <person name="de Lima Cunha O."/>
            <person name="Ciapina L.P."/>
            <person name="Brocchi M."/>
            <person name="Colabardini A.C."/>
            <person name="de Araujo Lima B."/>
            <person name="Machado C.R."/>
            <person name="de Almeida Soares C.M."/>
            <person name="Probst C.M."/>
            <person name="de Menezes C.B."/>
            <person name="Thompson C.E."/>
            <person name="Bartholomeu D.C."/>
            <person name="Gradia D.F."/>
            <person name="Pavoni D.P."/>
            <person name="Grisard E.C."/>
            <person name="Fantinatti-Garboggini F."/>
            <person name="Marchini F.K."/>
            <person name="Rodrigues-Luiz G.F."/>
            <person name="Wagner G."/>
            <person name="Goldman G.H."/>
            <person name="Fietto J.L."/>
            <person name="Elias M.C."/>
            <person name="Goldman M.H."/>
            <person name="Sagot M.F."/>
            <person name="Pereira M."/>
            <person name="Stoco P.H."/>
            <person name="de Mendonca-Neto R.P."/>
            <person name="Teixeira S.M."/>
            <person name="Maciel T.E."/>
            <person name="de Oliveira Mendes T.A."/>
            <person name="Urmenyi T.P."/>
            <person name="de Souza W."/>
            <person name="Schenkman S."/>
            <person name="de Vasconcelos A.T."/>
        </authorList>
    </citation>
    <scope>NUCLEOTIDE SEQUENCE [LARGE SCALE GENOMIC DNA]</scope>
</reference>
<sequence length="88" mass="9818">MQARLREELQNANNSNSGSASHVSNPKNDLFSRSATGAVYYSSDPQPEELVRGRRATCRTLSPPPPLLPLRRHPPPSRKAKALVKRMR</sequence>
<organism evidence="2 3">
    <name type="scientific">Strigomonas culicis</name>
    <dbReference type="NCBI Taxonomy" id="28005"/>
    <lineage>
        <taxon>Eukaryota</taxon>
        <taxon>Discoba</taxon>
        <taxon>Euglenozoa</taxon>
        <taxon>Kinetoplastea</taxon>
        <taxon>Metakinetoplastina</taxon>
        <taxon>Trypanosomatida</taxon>
        <taxon>Trypanosomatidae</taxon>
        <taxon>Strigomonadinae</taxon>
        <taxon>Strigomonas</taxon>
    </lineage>
</organism>
<accession>S9USJ8</accession>
<name>S9USJ8_9TRYP</name>
<feature type="compositionally biased region" description="Basic residues" evidence="1">
    <location>
        <begin position="70"/>
        <end position="88"/>
    </location>
</feature>
<dbReference type="Proteomes" id="UP000015354">
    <property type="component" value="Unassembled WGS sequence"/>
</dbReference>
<evidence type="ECO:0000256" key="1">
    <source>
        <dbReference type="SAM" id="MobiDB-lite"/>
    </source>
</evidence>
<proteinExistence type="predicted"/>